<dbReference type="KEGG" id="mlr:MELLADRAFT_71396"/>
<evidence type="ECO:0000313" key="3">
    <source>
        <dbReference type="Proteomes" id="UP000001072"/>
    </source>
</evidence>
<dbReference type="AlphaFoldDB" id="F4RGA3"/>
<gene>
    <name evidence="2" type="ORF">MELLADRAFT_71396</name>
</gene>
<dbReference type="HOGENOM" id="CLU_1938618_0_0_1"/>
<dbReference type="Proteomes" id="UP000001072">
    <property type="component" value="Unassembled WGS sequence"/>
</dbReference>
<dbReference type="InParanoid" id="F4RGA3"/>
<sequence length="133" mass="14915">MRFHNRDLMLLSLFLIALAHTVCARELECWRFTDLDGKVAACENPYHKISTICPISSCTITSIPLGRCSRPGEQPVIVKHCYAYGPSPTNANTIGQWESAVIECKSRSESVPYTCQVSLKTLPKIRCSRCHGW</sequence>
<dbReference type="VEuPathDB" id="FungiDB:MELLADRAFT_71396"/>
<feature type="signal peptide" evidence="1">
    <location>
        <begin position="1"/>
        <end position="24"/>
    </location>
</feature>
<dbReference type="RefSeq" id="XP_007408285.1">
    <property type="nucleotide sequence ID" value="XM_007408223.1"/>
</dbReference>
<evidence type="ECO:0000313" key="2">
    <source>
        <dbReference type="EMBL" id="EGG08699.1"/>
    </source>
</evidence>
<reference evidence="3" key="1">
    <citation type="journal article" date="2011" name="Proc. Natl. Acad. Sci. U.S.A.">
        <title>Obligate biotrophy features unraveled by the genomic analysis of rust fungi.</title>
        <authorList>
            <person name="Duplessis S."/>
            <person name="Cuomo C.A."/>
            <person name="Lin Y.-C."/>
            <person name="Aerts A."/>
            <person name="Tisserant E."/>
            <person name="Veneault-Fourrey C."/>
            <person name="Joly D.L."/>
            <person name="Hacquard S."/>
            <person name="Amselem J."/>
            <person name="Cantarel B.L."/>
            <person name="Chiu R."/>
            <person name="Coutinho P.M."/>
            <person name="Feau N."/>
            <person name="Field M."/>
            <person name="Frey P."/>
            <person name="Gelhaye E."/>
            <person name="Goldberg J."/>
            <person name="Grabherr M.G."/>
            <person name="Kodira C.D."/>
            <person name="Kohler A."/>
            <person name="Kuees U."/>
            <person name="Lindquist E.A."/>
            <person name="Lucas S.M."/>
            <person name="Mago R."/>
            <person name="Mauceli E."/>
            <person name="Morin E."/>
            <person name="Murat C."/>
            <person name="Pangilinan J.L."/>
            <person name="Park R."/>
            <person name="Pearson M."/>
            <person name="Quesneville H."/>
            <person name="Rouhier N."/>
            <person name="Sakthikumar S."/>
            <person name="Salamov A.A."/>
            <person name="Schmutz J."/>
            <person name="Selles B."/>
            <person name="Shapiro H."/>
            <person name="Tanguay P."/>
            <person name="Tuskan G.A."/>
            <person name="Henrissat B."/>
            <person name="Van de Peer Y."/>
            <person name="Rouze P."/>
            <person name="Ellis J.G."/>
            <person name="Dodds P.N."/>
            <person name="Schein J.E."/>
            <person name="Zhong S."/>
            <person name="Hamelin R.C."/>
            <person name="Grigoriev I.V."/>
            <person name="Szabo L.J."/>
            <person name="Martin F."/>
        </authorList>
    </citation>
    <scope>NUCLEOTIDE SEQUENCE [LARGE SCALE GENOMIC DNA]</scope>
    <source>
        <strain evidence="3">98AG31 / pathotype 3-4-7</strain>
    </source>
</reference>
<dbReference type="GeneID" id="18931810"/>
<protein>
    <submittedName>
        <fullName evidence="2">Secreted protein</fullName>
    </submittedName>
</protein>
<evidence type="ECO:0000256" key="1">
    <source>
        <dbReference type="SAM" id="SignalP"/>
    </source>
</evidence>
<dbReference type="EMBL" id="GL883100">
    <property type="protein sequence ID" value="EGG08699.1"/>
    <property type="molecule type" value="Genomic_DNA"/>
</dbReference>
<proteinExistence type="predicted"/>
<feature type="chain" id="PRO_5003315185" evidence="1">
    <location>
        <begin position="25"/>
        <end position="133"/>
    </location>
</feature>
<keyword evidence="3" id="KW-1185">Reference proteome</keyword>
<organism evidence="3">
    <name type="scientific">Melampsora larici-populina (strain 98AG31 / pathotype 3-4-7)</name>
    <name type="common">Poplar leaf rust fungus</name>
    <dbReference type="NCBI Taxonomy" id="747676"/>
    <lineage>
        <taxon>Eukaryota</taxon>
        <taxon>Fungi</taxon>
        <taxon>Dikarya</taxon>
        <taxon>Basidiomycota</taxon>
        <taxon>Pucciniomycotina</taxon>
        <taxon>Pucciniomycetes</taxon>
        <taxon>Pucciniales</taxon>
        <taxon>Melampsoraceae</taxon>
        <taxon>Melampsora</taxon>
    </lineage>
</organism>
<accession>F4RGA3</accession>
<keyword evidence="1" id="KW-0732">Signal</keyword>
<name>F4RGA3_MELLP</name>